<name>A0A4Z1FYS1_9HELO</name>
<dbReference type="PANTHER" id="PTHR42085">
    <property type="entry name" value="F-BOX DOMAIN-CONTAINING PROTEIN"/>
    <property type="match status" value="1"/>
</dbReference>
<feature type="region of interest" description="Disordered" evidence="1">
    <location>
        <begin position="198"/>
        <end position="227"/>
    </location>
</feature>
<dbReference type="InterPro" id="IPR038883">
    <property type="entry name" value="AN11006-like"/>
</dbReference>
<dbReference type="PANTHER" id="PTHR42085:SF4">
    <property type="entry name" value="F-BOX DOMAIN-CONTAINING PROTEIN"/>
    <property type="match status" value="1"/>
</dbReference>
<dbReference type="EMBL" id="PQXI01000044">
    <property type="protein sequence ID" value="TGO27273.1"/>
    <property type="molecule type" value="Genomic_DNA"/>
</dbReference>
<evidence type="ECO:0000313" key="3">
    <source>
        <dbReference type="Proteomes" id="UP000297910"/>
    </source>
</evidence>
<dbReference type="AlphaFoldDB" id="A0A4Z1FYS1"/>
<reference evidence="2 3" key="1">
    <citation type="submission" date="2017-12" db="EMBL/GenBank/DDBJ databases">
        <title>Comparative genomics of Botrytis spp.</title>
        <authorList>
            <person name="Valero-Jimenez C.A."/>
            <person name="Tapia P."/>
            <person name="Veloso J."/>
            <person name="Silva-Moreno E."/>
            <person name="Staats M."/>
            <person name="Valdes J.H."/>
            <person name="Van Kan J.A.L."/>
        </authorList>
    </citation>
    <scope>NUCLEOTIDE SEQUENCE [LARGE SCALE GENOMIC DNA]</scope>
    <source>
        <strain evidence="2 3">Bp0003</strain>
    </source>
</reference>
<keyword evidence="3" id="KW-1185">Reference proteome</keyword>
<proteinExistence type="predicted"/>
<evidence type="ECO:0000313" key="2">
    <source>
        <dbReference type="EMBL" id="TGO27273.1"/>
    </source>
</evidence>
<evidence type="ECO:0000256" key="1">
    <source>
        <dbReference type="SAM" id="MobiDB-lite"/>
    </source>
</evidence>
<protein>
    <submittedName>
        <fullName evidence="2">Uncharacterized protein</fullName>
    </submittedName>
</protein>
<accession>A0A4Z1FYS1</accession>
<organism evidence="2 3">
    <name type="scientific">Botrytis paeoniae</name>
    <dbReference type="NCBI Taxonomy" id="278948"/>
    <lineage>
        <taxon>Eukaryota</taxon>
        <taxon>Fungi</taxon>
        <taxon>Dikarya</taxon>
        <taxon>Ascomycota</taxon>
        <taxon>Pezizomycotina</taxon>
        <taxon>Leotiomycetes</taxon>
        <taxon>Helotiales</taxon>
        <taxon>Sclerotiniaceae</taxon>
        <taxon>Botrytis</taxon>
    </lineage>
</organism>
<comment type="caution">
    <text evidence="2">The sequence shown here is derived from an EMBL/GenBank/DDBJ whole genome shotgun (WGS) entry which is preliminary data.</text>
</comment>
<dbReference type="Proteomes" id="UP000297910">
    <property type="component" value="Unassembled WGS sequence"/>
</dbReference>
<gene>
    <name evidence="2" type="ORF">BPAE_0044g00060</name>
</gene>
<sequence>MLTNILSLPRELRNKIYEELLVYESSIEIDSQLRFLPWNLTQGLLFTCRTIHGEATSIFYAQNIFEFDLWNAQGFLNKIGPINASSIRHIAITFPSFYDLEPSNIELEVGDSQSLSKIQNDCTSLITLETDLESTNTWQTKLDELHNLNIVAEALALVNSRFKAIPSLQKITVNLYEEGPGDYIRREMMNHGWTINTTENPLSDDDGNDVYQWLDPPHDDDDDGSDYSVDNYDVDNDSDYWRRAVPLRMSHRLMTSLAKQQVIAKSATSRFTIPYASG</sequence>